<feature type="domain" description="RNA polymerase sigma-70 region 2" evidence="5">
    <location>
        <begin position="11"/>
        <end position="76"/>
    </location>
</feature>
<dbReference type="PANTHER" id="PTHR43133:SF46">
    <property type="entry name" value="RNA POLYMERASE SIGMA-70 FACTOR ECF SUBFAMILY"/>
    <property type="match status" value="1"/>
</dbReference>
<evidence type="ECO:0000256" key="4">
    <source>
        <dbReference type="ARBA" id="ARBA00023163"/>
    </source>
</evidence>
<dbReference type="SUPFAM" id="SSF88946">
    <property type="entry name" value="Sigma2 domain of RNA polymerase sigma factors"/>
    <property type="match status" value="1"/>
</dbReference>
<sequence length="182" mass="21367">MSEEQIFDEAYKLYYRKCLLFAQSYTHDMVQAEDIVAEAMIVLWEKLCNAEEIGATLPFLIGTIRNKILQYFRREAFKLKIRSTLEEDSMRELQMRISTLEECNPQELYSMDVQSILKESLKTMHSQTQAVFMLSRFAHKTNEEIARELGIGVKGVEYHITKALKKLRIDLKDFYPLLDVLL</sequence>
<name>A0A395VP64_BACOV</name>
<comment type="caution">
    <text evidence="7">The sequence shown here is derived from an EMBL/GenBank/DDBJ whole genome shotgun (WGS) entry which is preliminary data.</text>
</comment>
<dbReference type="GO" id="GO:0003677">
    <property type="term" value="F:DNA binding"/>
    <property type="evidence" value="ECO:0007669"/>
    <property type="project" value="InterPro"/>
</dbReference>
<keyword evidence="2" id="KW-0805">Transcription regulation</keyword>
<dbReference type="Pfam" id="PF04542">
    <property type="entry name" value="Sigma70_r2"/>
    <property type="match status" value="1"/>
</dbReference>
<accession>A0A395VP64</accession>
<dbReference type="InterPro" id="IPR039425">
    <property type="entry name" value="RNA_pol_sigma-70-like"/>
</dbReference>
<dbReference type="EMBL" id="QRVZ01000037">
    <property type="protein sequence ID" value="RGS79094.1"/>
    <property type="molecule type" value="Genomic_DNA"/>
</dbReference>
<dbReference type="AlphaFoldDB" id="A0A395VP64"/>
<dbReference type="Proteomes" id="UP000266492">
    <property type="component" value="Unassembled WGS sequence"/>
</dbReference>
<dbReference type="InterPro" id="IPR013324">
    <property type="entry name" value="RNA_pol_sigma_r3/r4-like"/>
</dbReference>
<evidence type="ECO:0000256" key="1">
    <source>
        <dbReference type="ARBA" id="ARBA00010641"/>
    </source>
</evidence>
<gene>
    <name evidence="7" type="ORF">DWX70_25045</name>
</gene>
<dbReference type="SUPFAM" id="SSF88659">
    <property type="entry name" value="Sigma3 and sigma4 domains of RNA polymerase sigma factors"/>
    <property type="match status" value="1"/>
</dbReference>
<dbReference type="InterPro" id="IPR007627">
    <property type="entry name" value="RNA_pol_sigma70_r2"/>
</dbReference>
<proteinExistence type="inferred from homology"/>
<dbReference type="RefSeq" id="WP_118419349.1">
    <property type="nucleotide sequence ID" value="NZ_JADNAF010000004.1"/>
</dbReference>
<dbReference type="NCBIfam" id="TIGR02985">
    <property type="entry name" value="Sig70_bacteroi1"/>
    <property type="match status" value="1"/>
</dbReference>
<keyword evidence="3" id="KW-0731">Sigma factor</keyword>
<dbReference type="InterPro" id="IPR036388">
    <property type="entry name" value="WH-like_DNA-bd_sf"/>
</dbReference>
<dbReference type="NCBIfam" id="TIGR02937">
    <property type="entry name" value="sigma70-ECF"/>
    <property type="match status" value="1"/>
</dbReference>
<evidence type="ECO:0000256" key="3">
    <source>
        <dbReference type="ARBA" id="ARBA00023082"/>
    </source>
</evidence>
<dbReference type="GO" id="GO:0006352">
    <property type="term" value="P:DNA-templated transcription initiation"/>
    <property type="evidence" value="ECO:0007669"/>
    <property type="project" value="InterPro"/>
</dbReference>
<dbReference type="GO" id="GO:0016987">
    <property type="term" value="F:sigma factor activity"/>
    <property type="evidence" value="ECO:0007669"/>
    <property type="project" value="UniProtKB-KW"/>
</dbReference>
<evidence type="ECO:0000313" key="7">
    <source>
        <dbReference type="EMBL" id="RGS79094.1"/>
    </source>
</evidence>
<evidence type="ECO:0000259" key="5">
    <source>
        <dbReference type="Pfam" id="PF04542"/>
    </source>
</evidence>
<dbReference type="InterPro" id="IPR014284">
    <property type="entry name" value="RNA_pol_sigma-70_dom"/>
</dbReference>
<dbReference type="Pfam" id="PF08281">
    <property type="entry name" value="Sigma70_r4_2"/>
    <property type="match status" value="1"/>
</dbReference>
<keyword evidence="4" id="KW-0804">Transcription</keyword>
<dbReference type="PANTHER" id="PTHR43133">
    <property type="entry name" value="RNA POLYMERASE ECF-TYPE SIGMA FACTO"/>
    <property type="match status" value="1"/>
</dbReference>
<reference evidence="7 8" key="1">
    <citation type="submission" date="2018-08" db="EMBL/GenBank/DDBJ databases">
        <title>A genome reference for cultivated species of the human gut microbiota.</title>
        <authorList>
            <person name="Zou Y."/>
            <person name="Xue W."/>
            <person name="Luo G."/>
        </authorList>
    </citation>
    <scope>NUCLEOTIDE SEQUENCE [LARGE SCALE GENOMIC DNA]</scope>
    <source>
        <strain evidence="7 8">AF20-9LB</strain>
    </source>
</reference>
<evidence type="ECO:0000313" key="8">
    <source>
        <dbReference type="Proteomes" id="UP000266492"/>
    </source>
</evidence>
<dbReference type="Gene3D" id="1.10.1740.10">
    <property type="match status" value="1"/>
</dbReference>
<organism evidence="7 8">
    <name type="scientific">Bacteroides ovatus</name>
    <dbReference type="NCBI Taxonomy" id="28116"/>
    <lineage>
        <taxon>Bacteria</taxon>
        <taxon>Pseudomonadati</taxon>
        <taxon>Bacteroidota</taxon>
        <taxon>Bacteroidia</taxon>
        <taxon>Bacteroidales</taxon>
        <taxon>Bacteroidaceae</taxon>
        <taxon>Bacteroides</taxon>
    </lineage>
</organism>
<dbReference type="InterPro" id="IPR013325">
    <property type="entry name" value="RNA_pol_sigma_r2"/>
</dbReference>
<evidence type="ECO:0000256" key="2">
    <source>
        <dbReference type="ARBA" id="ARBA00023015"/>
    </source>
</evidence>
<dbReference type="InterPro" id="IPR014327">
    <property type="entry name" value="RNA_pol_sigma70_bacteroid"/>
</dbReference>
<feature type="domain" description="RNA polymerase sigma factor 70 region 4 type 2" evidence="6">
    <location>
        <begin position="117"/>
        <end position="167"/>
    </location>
</feature>
<dbReference type="Gene3D" id="1.10.10.10">
    <property type="entry name" value="Winged helix-like DNA-binding domain superfamily/Winged helix DNA-binding domain"/>
    <property type="match status" value="1"/>
</dbReference>
<comment type="similarity">
    <text evidence="1">Belongs to the sigma-70 factor family. ECF subfamily.</text>
</comment>
<protein>
    <submittedName>
        <fullName evidence="7">RNA polymerase sigma-70 factor</fullName>
    </submittedName>
</protein>
<dbReference type="InterPro" id="IPR013249">
    <property type="entry name" value="RNA_pol_sigma70_r4_t2"/>
</dbReference>
<evidence type="ECO:0000259" key="6">
    <source>
        <dbReference type="Pfam" id="PF08281"/>
    </source>
</evidence>